<keyword evidence="2" id="KW-1185">Reference proteome</keyword>
<sequence>MVHGHQADWLHYYMWKIDRFLVRVLWRQLQIFGIGDPTSPAKNNIEL</sequence>
<proteinExistence type="predicted"/>
<protein>
    <submittedName>
        <fullName evidence="1">Serine/threonine protein phosphatase</fullName>
    </submittedName>
</protein>
<comment type="caution">
    <text evidence="1">The sequence shown here is derived from an EMBL/GenBank/DDBJ whole genome shotgun (WGS) entry which is preliminary data.</text>
</comment>
<organism evidence="1 2">
    <name type="scientific">Salinimicrobium oceani</name>
    <dbReference type="NCBI Taxonomy" id="2722702"/>
    <lineage>
        <taxon>Bacteria</taxon>
        <taxon>Pseudomonadati</taxon>
        <taxon>Bacteroidota</taxon>
        <taxon>Flavobacteriia</taxon>
        <taxon>Flavobacteriales</taxon>
        <taxon>Flavobacteriaceae</taxon>
        <taxon>Salinimicrobium</taxon>
    </lineage>
</organism>
<accession>A0ABX1D9I0</accession>
<evidence type="ECO:0000313" key="1">
    <source>
        <dbReference type="EMBL" id="NJW55151.1"/>
    </source>
</evidence>
<name>A0ABX1D9I0_9FLAO</name>
<dbReference type="Proteomes" id="UP000703674">
    <property type="component" value="Unassembled WGS sequence"/>
</dbReference>
<dbReference type="EMBL" id="JAAVJR010000859">
    <property type="protein sequence ID" value="NJW55151.1"/>
    <property type="molecule type" value="Genomic_DNA"/>
</dbReference>
<evidence type="ECO:0000313" key="2">
    <source>
        <dbReference type="Proteomes" id="UP000703674"/>
    </source>
</evidence>
<gene>
    <name evidence="1" type="ORF">HC175_19750</name>
</gene>
<reference evidence="1 2" key="1">
    <citation type="submission" date="2020-03" db="EMBL/GenBank/DDBJ databases">
        <title>Salinimicrobium sp. nov, isolated from SCS.</title>
        <authorList>
            <person name="Cao W.R."/>
        </authorList>
    </citation>
    <scope>NUCLEOTIDE SEQUENCE [LARGE SCALE GENOMIC DNA]</scope>
    <source>
        <strain evidence="2">J15B91</strain>
    </source>
</reference>
<feature type="non-terminal residue" evidence="1">
    <location>
        <position position="47"/>
    </location>
</feature>